<keyword evidence="1" id="KW-0812">Transmembrane</keyword>
<name>A0A819GQU6_9BILA</name>
<feature type="transmembrane region" description="Helical" evidence="1">
    <location>
        <begin position="20"/>
        <end position="48"/>
    </location>
</feature>
<comment type="caution">
    <text evidence="4">The sequence shown here is derived from an EMBL/GenBank/DDBJ whole genome shotgun (WGS) entry which is preliminary data.</text>
</comment>
<dbReference type="Proteomes" id="UP000663844">
    <property type="component" value="Unassembled WGS sequence"/>
</dbReference>
<accession>A0A819GQU6</accession>
<keyword evidence="1" id="KW-1133">Transmembrane helix</keyword>
<dbReference type="EMBL" id="CAJOAZ010003887">
    <property type="protein sequence ID" value="CAF4033354.1"/>
    <property type="molecule type" value="Genomic_DNA"/>
</dbReference>
<dbReference type="EMBL" id="CAJOBB010001683">
    <property type="protein sequence ID" value="CAF3889978.1"/>
    <property type="molecule type" value="Genomic_DNA"/>
</dbReference>
<evidence type="ECO:0000313" key="3">
    <source>
        <dbReference type="EMBL" id="CAF1267826.1"/>
    </source>
</evidence>
<evidence type="ECO:0000313" key="2">
    <source>
        <dbReference type="EMBL" id="CAF1217288.1"/>
    </source>
</evidence>
<proteinExistence type="predicted"/>
<protein>
    <recommendedName>
        <fullName evidence="7">Transmembrane protein</fullName>
    </recommendedName>
</protein>
<reference evidence="4" key="1">
    <citation type="submission" date="2021-02" db="EMBL/GenBank/DDBJ databases">
        <authorList>
            <person name="Nowell W R."/>
        </authorList>
    </citation>
    <scope>NUCLEOTIDE SEQUENCE</scope>
</reference>
<organism evidence="4 6">
    <name type="scientific">Adineta steineri</name>
    <dbReference type="NCBI Taxonomy" id="433720"/>
    <lineage>
        <taxon>Eukaryota</taxon>
        <taxon>Metazoa</taxon>
        <taxon>Spiralia</taxon>
        <taxon>Gnathifera</taxon>
        <taxon>Rotifera</taxon>
        <taxon>Eurotatoria</taxon>
        <taxon>Bdelloidea</taxon>
        <taxon>Adinetida</taxon>
        <taxon>Adinetidae</taxon>
        <taxon>Adineta</taxon>
    </lineage>
</organism>
<evidence type="ECO:0008006" key="7">
    <source>
        <dbReference type="Google" id="ProtNLM"/>
    </source>
</evidence>
<evidence type="ECO:0000313" key="5">
    <source>
        <dbReference type="EMBL" id="CAF4033354.1"/>
    </source>
</evidence>
<dbReference type="Proteomes" id="UP000663868">
    <property type="component" value="Unassembled WGS sequence"/>
</dbReference>
<keyword evidence="1" id="KW-0472">Membrane</keyword>
<dbReference type="EMBL" id="CAJNOE010000441">
    <property type="protein sequence ID" value="CAF1217288.1"/>
    <property type="molecule type" value="Genomic_DNA"/>
</dbReference>
<dbReference type="Proteomes" id="UP000663845">
    <property type="component" value="Unassembled WGS sequence"/>
</dbReference>
<dbReference type="EMBL" id="CAJNOG010000489">
    <property type="protein sequence ID" value="CAF1267826.1"/>
    <property type="molecule type" value="Genomic_DNA"/>
</dbReference>
<gene>
    <name evidence="2" type="ORF">IZO911_LOCUS29509</name>
    <name evidence="3" type="ORF">JYZ213_LOCUS30522</name>
    <name evidence="4" type="ORF">KXQ929_LOCUS22229</name>
    <name evidence="5" type="ORF">OXD698_LOCUS31443</name>
</gene>
<evidence type="ECO:0000256" key="1">
    <source>
        <dbReference type="SAM" id="Phobius"/>
    </source>
</evidence>
<sequence length="406" mass="46073">MNLSTRQTIESIKYWLQMMIPSLTMFIFIGFAFCMASMIVLSIIPIYIENKSVEKTNFVLTTVRMDNYTLYMSRALGKRDLTSSLTNNLTLDQAQMITNISIQYALEQQLKASDNRDQFNISILDMTSNTSDTTNMSVTLDFLIVYTRECISCDKNRQLNIFQGLGSNNQLSTRINFFIQYSNLSYILSDPTIVYTPNIPIQNIIIITKIVSKSQFINQIDNSATNQSTQISNKFLANNYTLIVTTSKSNYFATLDEALTQNSANQNDGPVSFQGAMTMYSELPQIIERQIQFTNGSNALNITINHITLQFWYLNSTIHVIVDFLVNYSTSCDNQCMNQRSNQLINQLSNITTTSIYIQLANLTDGQVSILKNNVYVLYNYSLTTQIISNISGTIIQTIPPMFTIV</sequence>
<dbReference type="Proteomes" id="UP000663860">
    <property type="component" value="Unassembled WGS sequence"/>
</dbReference>
<dbReference type="AlphaFoldDB" id="A0A819GQU6"/>
<evidence type="ECO:0000313" key="4">
    <source>
        <dbReference type="EMBL" id="CAF3889978.1"/>
    </source>
</evidence>
<evidence type="ECO:0000313" key="6">
    <source>
        <dbReference type="Proteomes" id="UP000663868"/>
    </source>
</evidence>